<dbReference type="EMBL" id="CACRXK020015011">
    <property type="protein sequence ID" value="CAB4027773.1"/>
    <property type="molecule type" value="Genomic_DNA"/>
</dbReference>
<dbReference type="AlphaFoldDB" id="A0A6S7KHS5"/>
<dbReference type="Proteomes" id="UP001152795">
    <property type="component" value="Unassembled WGS sequence"/>
</dbReference>
<evidence type="ECO:0000313" key="3">
    <source>
        <dbReference type="Proteomes" id="UP001152795"/>
    </source>
</evidence>
<evidence type="ECO:0000256" key="1">
    <source>
        <dbReference type="SAM" id="MobiDB-lite"/>
    </source>
</evidence>
<gene>
    <name evidence="2" type="ORF">PACLA_8A046264</name>
</gene>
<feature type="compositionally biased region" description="Acidic residues" evidence="1">
    <location>
        <begin position="77"/>
        <end position="86"/>
    </location>
</feature>
<feature type="compositionally biased region" description="Polar residues" evidence="1">
    <location>
        <begin position="90"/>
        <end position="100"/>
    </location>
</feature>
<feature type="region of interest" description="Disordered" evidence="1">
    <location>
        <begin position="71"/>
        <end position="100"/>
    </location>
</feature>
<comment type="caution">
    <text evidence="2">The sequence shown here is derived from an EMBL/GenBank/DDBJ whole genome shotgun (WGS) entry which is preliminary data.</text>
</comment>
<evidence type="ECO:0000313" key="2">
    <source>
        <dbReference type="EMBL" id="CAB4027773.1"/>
    </source>
</evidence>
<organism evidence="2 3">
    <name type="scientific">Paramuricea clavata</name>
    <name type="common">Red gorgonian</name>
    <name type="synonym">Violescent sea-whip</name>
    <dbReference type="NCBI Taxonomy" id="317549"/>
    <lineage>
        <taxon>Eukaryota</taxon>
        <taxon>Metazoa</taxon>
        <taxon>Cnidaria</taxon>
        <taxon>Anthozoa</taxon>
        <taxon>Octocorallia</taxon>
        <taxon>Malacalcyonacea</taxon>
        <taxon>Plexauridae</taxon>
        <taxon>Paramuricea</taxon>
    </lineage>
</organism>
<dbReference type="OrthoDB" id="5984512at2759"/>
<name>A0A6S7KHS5_PARCT</name>
<dbReference type="InterPro" id="IPR033467">
    <property type="entry name" value="Tesmin/TSO1-like_CXC"/>
</dbReference>
<reference evidence="2" key="1">
    <citation type="submission" date="2020-04" db="EMBL/GenBank/DDBJ databases">
        <authorList>
            <person name="Alioto T."/>
            <person name="Alioto T."/>
            <person name="Gomez Garrido J."/>
        </authorList>
    </citation>
    <scope>NUCLEOTIDE SEQUENCE</scope>
    <source>
        <strain evidence="2">A484AB</strain>
    </source>
</reference>
<dbReference type="SMART" id="SM01114">
    <property type="entry name" value="CXC"/>
    <property type="match status" value="1"/>
</dbReference>
<sequence length="100" mass="10767">MDAPSFSGHGWEIDNNGHVHITWMTLPPAPDSVLDFVNCKCKTGCINNGCSCKKANLKCSELCNCSNCQNGANGDTDTIEDVDSDDTYNPVDSDSSVTEF</sequence>
<protein>
    <submittedName>
        <fullName evidence="2">Uncharacterized protein</fullName>
    </submittedName>
</protein>
<keyword evidence="3" id="KW-1185">Reference proteome</keyword>
<proteinExistence type="predicted"/>
<accession>A0A6S7KHS5</accession>